<feature type="compositionally biased region" description="Acidic residues" evidence="1">
    <location>
        <begin position="182"/>
        <end position="192"/>
    </location>
</feature>
<evidence type="ECO:0000313" key="3">
    <source>
        <dbReference type="Proteomes" id="UP000310108"/>
    </source>
</evidence>
<evidence type="ECO:0000256" key="1">
    <source>
        <dbReference type="SAM" id="MobiDB-lite"/>
    </source>
</evidence>
<comment type="caution">
    <text evidence="2">The sequence shown here is derived from an EMBL/GenBank/DDBJ whole genome shotgun (WGS) entry which is preliminary data.</text>
</comment>
<name>A0A4U6XRF2_9PEZI</name>
<sequence length="757" mass="77135">MYLYPAGPTADGRNPSLVAQGLPELLAAGRRGLDGLVDDVLEAGGLEALQRGVRRAVGAGDVLAQLAGRLGRLDEHLAGAEAGLGGQALRLVGREAEADGAGDEVLDHGEELLLVDPLGGLADARHERLGQLLLVVGDVGAGEQARGALADEGGGVGHDADDVGRAAVVEGQPLLQGLEGDAGGDGDDDGDDGGGGGGGELVADGLGDLGLDGQDGDVGAGKGLGVGGGRPDAEGGHLVAVHVPRLRDGDVLLIDALGDQASDDGRGHIAAAWHDFTPRLRLVPKLPHLHHHLHVNGAVSGLVAGQDVDRQGRLVRRARPAEVPLEDGERHVPPRLLDPARAVQEARADVRVARGHEGAVALDEPAVDEHVLDVADAGVQDDGGHGVDPAEQRGAAAVPDDDVGLGALGDDAQVGPAQGEAAVARGQQEGLVGRHGRAGRHAPVLEHLLVEQPAGALQPEAGLRQDVGREGEVRVDPQGALVLHQVAVRVRVPVVHLRLGRDGDVLVRRPEEGGPSAVRRDDGDVELLGEVEDGVDIGEDGVRAEEVAGDAQAGRGAVELGPGGHVPKVHELVRDGVVGDVVEGVRPEDAGAAVDAPPQPGLGGLVGPGVVGVVQRGGDAGVERLVQAGELADVDVVGAQQAGGGYSASDVLEAMVLKAVCHPWRCVSTKPGVMILPVASTTSVSLVVRGRGWSAVKMDVMRSSVMRSEPLRTTLRALVAPSKATMVPPRRSTEDALARLAVAVRAAANVKECMAEM</sequence>
<feature type="region of interest" description="Disordered" evidence="1">
    <location>
        <begin position="176"/>
        <end position="206"/>
    </location>
</feature>
<reference evidence="2 3" key="1">
    <citation type="journal article" date="2019" name="PLoS ONE">
        <title>Comparative genome analysis indicates high evolutionary potential of pathogenicity genes in Colletotrichum tanaceti.</title>
        <authorList>
            <person name="Lelwala R.V."/>
            <person name="Korhonen P.K."/>
            <person name="Young N.D."/>
            <person name="Scott J.B."/>
            <person name="Ades P.A."/>
            <person name="Gasser R.B."/>
            <person name="Taylor P.W.J."/>
        </authorList>
    </citation>
    <scope>NUCLEOTIDE SEQUENCE [LARGE SCALE GENOMIC DNA]</scope>
    <source>
        <strain evidence="2">BRIP57314</strain>
    </source>
</reference>
<dbReference type="Proteomes" id="UP000310108">
    <property type="component" value="Unassembled WGS sequence"/>
</dbReference>
<accession>A0A4U6XRF2</accession>
<gene>
    <name evidence="2" type="ORF">CTA1_5180</name>
</gene>
<proteinExistence type="predicted"/>
<organism evidence="2 3">
    <name type="scientific">Colletotrichum tanaceti</name>
    <dbReference type="NCBI Taxonomy" id="1306861"/>
    <lineage>
        <taxon>Eukaryota</taxon>
        <taxon>Fungi</taxon>
        <taxon>Dikarya</taxon>
        <taxon>Ascomycota</taxon>
        <taxon>Pezizomycotina</taxon>
        <taxon>Sordariomycetes</taxon>
        <taxon>Hypocreomycetidae</taxon>
        <taxon>Glomerellales</taxon>
        <taxon>Glomerellaceae</taxon>
        <taxon>Colletotrichum</taxon>
        <taxon>Colletotrichum destructivum species complex</taxon>
    </lineage>
</organism>
<dbReference type="EMBL" id="PJEX01000026">
    <property type="protein sequence ID" value="TKW58381.1"/>
    <property type="molecule type" value="Genomic_DNA"/>
</dbReference>
<keyword evidence="3" id="KW-1185">Reference proteome</keyword>
<evidence type="ECO:0000313" key="2">
    <source>
        <dbReference type="EMBL" id="TKW58381.1"/>
    </source>
</evidence>
<protein>
    <submittedName>
        <fullName evidence="2">Uncharacterized protein</fullName>
    </submittedName>
</protein>
<dbReference type="AlphaFoldDB" id="A0A4U6XRF2"/>